<dbReference type="InterPro" id="IPR025403">
    <property type="entry name" value="TgpA-like_C"/>
</dbReference>
<dbReference type="AlphaFoldDB" id="A0A431W1N6"/>
<name>A0A431W1N6_9DEIO</name>
<feature type="transmembrane region" description="Helical" evidence="2">
    <location>
        <begin position="461"/>
        <end position="481"/>
    </location>
</feature>
<dbReference type="InterPro" id="IPR052901">
    <property type="entry name" value="Bact_TGase-like"/>
</dbReference>
<dbReference type="SMART" id="SM00460">
    <property type="entry name" value="TGc"/>
    <property type="match status" value="1"/>
</dbReference>
<dbReference type="Pfam" id="PF01841">
    <property type="entry name" value="Transglut_core"/>
    <property type="match status" value="1"/>
</dbReference>
<reference evidence="4 5" key="1">
    <citation type="submission" date="2018-12" db="EMBL/GenBank/DDBJ databases">
        <title>Deinococcus radiophilus ATCC 27603 genome sequencing and assembly.</title>
        <authorList>
            <person name="Maclea K.S."/>
            <person name="Maynard C.R."/>
        </authorList>
    </citation>
    <scope>NUCLEOTIDE SEQUENCE [LARGE SCALE GENOMIC DNA]</scope>
    <source>
        <strain evidence="4 5">ATCC 27603</strain>
    </source>
</reference>
<evidence type="ECO:0000256" key="2">
    <source>
        <dbReference type="SAM" id="Phobius"/>
    </source>
</evidence>
<feature type="region of interest" description="Disordered" evidence="1">
    <location>
        <begin position="178"/>
        <end position="241"/>
    </location>
</feature>
<dbReference type="Gene3D" id="3.10.620.30">
    <property type="match status" value="1"/>
</dbReference>
<evidence type="ECO:0000256" key="1">
    <source>
        <dbReference type="SAM" id="MobiDB-lite"/>
    </source>
</evidence>
<dbReference type="PANTHER" id="PTHR42736">
    <property type="entry name" value="PROTEIN-GLUTAMINE GAMMA-GLUTAMYLTRANSFERASE"/>
    <property type="match status" value="1"/>
</dbReference>
<dbReference type="Pfam" id="PF13559">
    <property type="entry name" value="DUF4129"/>
    <property type="match status" value="1"/>
</dbReference>
<dbReference type="InterPro" id="IPR021878">
    <property type="entry name" value="TgpA_N"/>
</dbReference>
<organism evidence="4 5">
    <name type="scientific">Deinococcus radiophilus</name>
    <dbReference type="NCBI Taxonomy" id="32062"/>
    <lineage>
        <taxon>Bacteria</taxon>
        <taxon>Thermotogati</taxon>
        <taxon>Deinococcota</taxon>
        <taxon>Deinococci</taxon>
        <taxon>Deinococcales</taxon>
        <taxon>Deinococcaceae</taxon>
        <taxon>Deinococcus</taxon>
    </lineage>
</organism>
<proteinExistence type="predicted"/>
<feature type="domain" description="Transglutaminase-like" evidence="3">
    <location>
        <begin position="735"/>
        <end position="806"/>
    </location>
</feature>
<feature type="transmembrane region" description="Helical" evidence="2">
    <location>
        <begin position="879"/>
        <end position="898"/>
    </location>
</feature>
<sequence length="984" mass="106422">MTTSAPLNAPRLLRLIRTLDTSAGQLRPTRTGLGFLLAVLISLVGCVNYDLSLGYALTFLLAGVWVTSAAYAARQAREVEAQLAAPAHGTVGETAPYQIAVRRQGAGLPFRAEVTGQGGGRVWTVPAQTELDTVTLDLPLTARGEHHPRVTLSLHDPLGLWRVIRPLHPRRPLLVWPRPEAHPPAPPQEAQLGADSGTGRRVRGDAEFSGLRPYQAGDTPRRISWRHSAGREGQPGGGLLVRESDAPAALASALRWDSLSGDAEARASRLAGWVQQLSAAGQPFSLTLPSEELPLGQGESHRQWALTALARVVPQPAALPQTPTRQSLTVWQAQLLPHAWSWTLAAVVWVLLPSVTRTPVWATLLTAGLLGYSYWRAAHPTPPISPTLLVNGLALLAVAAIAGLYLTYGTLIGLEAGSSLLTLLLGLKVAESRSARDGILVVLLGFFITLTHFLHSMSPAQAGHALISTVLLLGALHLWSLPSRTESAPSTPQQATPPAWRVGLSLAALSLPLMLALFLFFPRPEEPLWQLQQQGGAQTGLGSSVRAGDVSELAQNTDVALRATFQDTPPPQSELYWRGPVYEAFDGLEWNVVRADVPLPRVEVTGPSRRYSLLQEPNGQPWVLALETVQTPPEGTFVTSALGVVTRPSGRATRYTLTSAPSRVGIDERQERLDFNLNLPAQGGSPRARALAEGWRTLAPEQRVQAALELFASGGFSYTLSPPRLPEQDRTDAFLFSAQAGFCEHYASAFGFLMRAAGVPTRLVGGYQGGEMAAGSQTVTVRQSFAHVWNEVWLEGQGWVRVDPTAAVAPARTQTDPQTALRNPNATASAPRQGLWARLTGAYDDAQLQWYDLVVNFDDQTQAGALGGLGFGEVGGSRYWVAFGGLGLLALLPMLWAWQRRSRPSEPAARALDDLTRCLGLPRGLGEPAGTYTERAAQDHPHLRSELREFARLYGEQRYGPQPDPARLRQMQDLVRSLRPGRRE</sequence>
<protein>
    <submittedName>
        <fullName evidence="4">DUF3488 domain-containing protein</fullName>
    </submittedName>
</protein>
<gene>
    <name evidence="4" type="ORF">EJ104_03045</name>
</gene>
<feature type="transmembrane region" description="Helical" evidence="2">
    <location>
        <begin position="502"/>
        <end position="521"/>
    </location>
</feature>
<feature type="transmembrane region" description="Helical" evidence="2">
    <location>
        <begin position="55"/>
        <end position="73"/>
    </location>
</feature>
<dbReference type="Proteomes" id="UP000277766">
    <property type="component" value="Unassembled WGS sequence"/>
</dbReference>
<keyword evidence="5" id="KW-1185">Reference proteome</keyword>
<feature type="transmembrane region" description="Helical" evidence="2">
    <location>
        <begin position="387"/>
        <end position="406"/>
    </location>
</feature>
<dbReference type="RefSeq" id="WP_126351293.1">
    <property type="nucleotide sequence ID" value="NZ_CP086380.1"/>
</dbReference>
<evidence type="ECO:0000313" key="5">
    <source>
        <dbReference type="Proteomes" id="UP000277766"/>
    </source>
</evidence>
<dbReference type="Pfam" id="PF11992">
    <property type="entry name" value="TgpA_N"/>
    <property type="match status" value="1"/>
</dbReference>
<evidence type="ECO:0000313" key="4">
    <source>
        <dbReference type="EMBL" id="RTR29382.1"/>
    </source>
</evidence>
<keyword evidence="2" id="KW-0472">Membrane</keyword>
<accession>A0A431W1N6</accession>
<comment type="caution">
    <text evidence="4">The sequence shown here is derived from an EMBL/GenBank/DDBJ whole genome shotgun (WGS) entry which is preliminary data.</text>
</comment>
<keyword evidence="2" id="KW-0812">Transmembrane</keyword>
<dbReference type="InterPro" id="IPR038765">
    <property type="entry name" value="Papain-like_cys_pep_sf"/>
</dbReference>
<feature type="transmembrane region" description="Helical" evidence="2">
    <location>
        <begin position="32"/>
        <end position="49"/>
    </location>
</feature>
<feature type="transmembrane region" description="Helical" evidence="2">
    <location>
        <begin position="437"/>
        <end position="455"/>
    </location>
</feature>
<feature type="transmembrane region" description="Helical" evidence="2">
    <location>
        <begin position="335"/>
        <end position="352"/>
    </location>
</feature>
<dbReference type="InterPro" id="IPR002931">
    <property type="entry name" value="Transglutaminase-like"/>
</dbReference>
<evidence type="ECO:0000259" key="3">
    <source>
        <dbReference type="SMART" id="SM00460"/>
    </source>
</evidence>
<dbReference type="OrthoDB" id="9804872at2"/>
<feature type="transmembrane region" description="Helical" evidence="2">
    <location>
        <begin position="358"/>
        <end position="375"/>
    </location>
</feature>
<dbReference type="SUPFAM" id="SSF54001">
    <property type="entry name" value="Cysteine proteinases"/>
    <property type="match status" value="1"/>
</dbReference>
<dbReference type="EMBL" id="RXPE01000004">
    <property type="protein sequence ID" value="RTR29382.1"/>
    <property type="molecule type" value="Genomic_DNA"/>
</dbReference>
<dbReference type="PANTHER" id="PTHR42736:SF1">
    <property type="entry name" value="PROTEIN-GLUTAMINE GAMMA-GLUTAMYLTRANSFERASE"/>
    <property type="match status" value="1"/>
</dbReference>
<keyword evidence="2" id="KW-1133">Transmembrane helix</keyword>